<organism evidence="1 2">
    <name type="scientific">Chryseosolibacter histidini</name>
    <dbReference type="NCBI Taxonomy" id="2782349"/>
    <lineage>
        <taxon>Bacteria</taxon>
        <taxon>Pseudomonadati</taxon>
        <taxon>Bacteroidota</taxon>
        <taxon>Cytophagia</taxon>
        <taxon>Cytophagales</taxon>
        <taxon>Chryseotaleaceae</taxon>
        <taxon>Chryseosolibacter</taxon>
    </lineage>
</organism>
<comment type="caution">
    <text evidence="1">The sequence shown here is derived from an EMBL/GenBank/DDBJ whole genome shotgun (WGS) entry which is preliminary data.</text>
</comment>
<accession>A0AAP2DP86</accession>
<dbReference type="AlphaFoldDB" id="A0AAP2DP86"/>
<keyword evidence="2" id="KW-1185">Reference proteome</keyword>
<name>A0AAP2DP86_9BACT</name>
<dbReference type="Proteomes" id="UP001319200">
    <property type="component" value="Unassembled WGS sequence"/>
</dbReference>
<dbReference type="RefSeq" id="WP_254165655.1">
    <property type="nucleotide sequence ID" value="NZ_JAHESF010000018.1"/>
</dbReference>
<protein>
    <submittedName>
        <fullName evidence="1">Uncharacterized protein</fullName>
    </submittedName>
</protein>
<sequence>MKYLYIVMIVMAAAVSGCLESDEMDGLTDTRPPVAIEFPGRQYNQNAGLAVMISGFSSSPDVVVPMEVSGGGSVSISKVLKVEARAAKLPAPGACTNYGVVQATETDITDSRTFSYSVPLSTLTANATATCQASIVGVGMYYEFIFTLEMSDGSSVVTMPVRVMINE</sequence>
<dbReference type="EMBL" id="JAHESF010000018">
    <property type="protein sequence ID" value="MBT1698818.1"/>
    <property type="molecule type" value="Genomic_DNA"/>
</dbReference>
<gene>
    <name evidence="1" type="ORF">KK083_18135</name>
</gene>
<evidence type="ECO:0000313" key="2">
    <source>
        <dbReference type="Proteomes" id="UP001319200"/>
    </source>
</evidence>
<proteinExistence type="predicted"/>
<dbReference type="PROSITE" id="PS51257">
    <property type="entry name" value="PROKAR_LIPOPROTEIN"/>
    <property type="match status" value="1"/>
</dbReference>
<evidence type="ECO:0000313" key="1">
    <source>
        <dbReference type="EMBL" id="MBT1698818.1"/>
    </source>
</evidence>
<reference evidence="1 2" key="1">
    <citation type="submission" date="2021-05" db="EMBL/GenBank/DDBJ databases">
        <title>A Polyphasic approach of four new species of the genus Ohtaekwangia: Ohtaekwangia histidinii sp. nov., Ohtaekwangia cretensis sp. nov., Ohtaekwangia indiensis sp. nov., Ohtaekwangia reichenbachii sp. nov. from diverse environment.</title>
        <authorList>
            <person name="Octaviana S."/>
        </authorList>
    </citation>
    <scope>NUCLEOTIDE SEQUENCE [LARGE SCALE GENOMIC DNA]</scope>
    <source>
        <strain evidence="1 2">PWU4</strain>
    </source>
</reference>